<evidence type="ECO:0000256" key="1">
    <source>
        <dbReference type="SAM" id="MobiDB-lite"/>
    </source>
</evidence>
<evidence type="ECO:0000313" key="3">
    <source>
        <dbReference type="RefSeq" id="XP_012939277.1"/>
    </source>
</evidence>
<dbReference type="GeneID" id="106012086"/>
<dbReference type="Proteomes" id="UP000694888">
    <property type="component" value="Unplaced"/>
</dbReference>
<name>A0ABM1A242_APLCA</name>
<dbReference type="RefSeq" id="XP_012939277.1">
    <property type="nucleotide sequence ID" value="XM_013083823.2"/>
</dbReference>
<proteinExistence type="predicted"/>
<gene>
    <name evidence="3" type="primary">LOC106012086</name>
</gene>
<feature type="region of interest" description="Disordered" evidence="1">
    <location>
        <begin position="55"/>
        <end position="81"/>
    </location>
</feature>
<reference evidence="3" key="1">
    <citation type="submission" date="2025-08" db="UniProtKB">
        <authorList>
            <consortium name="RefSeq"/>
        </authorList>
    </citation>
    <scope>IDENTIFICATION</scope>
</reference>
<evidence type="ECO:0000313" key="2">
    <source>
        <dbReference type="Proteomes" id="UP000694888"/>
    </source>
</evidence>
<protein>
    <submittedName>
        <fullName evidence="3">Uncharacterized protein LOC106012086</fullName>
    </submittedName>
</protein>
<sequence length="127" mass="14425">MDQTEYILFQEMYSGRASSHVGPYKRKEYILCQEICCGRESSPVGPAERKGCSALLPSHHHPGKGPALEYPKRGVSNGPDRVHPVSRDVFWKSVESCRTIQEKRIHLVSRDLLWKRIESCGTSGEKR</sequence>
<organism evidence="2 3">
    <name type="scientific">Aplysia californica</name>
    <name type="common">California sea hare</name>
    <dbReference type="NCBI Taxonomy" id="6500"/>
    <lineage>
        <taxon>Eukaryota</taxon>
        <taxon>Metazoa</taxon>
        <taxon>Spiralia</taxon>
        <taxon>Lophotrochozoa</taxon>
        <taxon>Mollusca</taxon>
        <taxon>Gastropoda</taxon>
        <taxon>Heterobranchia</taxon>
        <taxon>Euthyneura</taxon>
        <taxon>Tectipleura</taxon>
        <taxon>Aplysiida</taxon>
        <taxon>Aplysioidea</taxon>
        <taxon>Aplysiidae</taxon>
        <taxon>Aplysia</taxon>
    </lineage>
</organism>
<accession>A0ABM1A242</accession>
<keyword evidence="2" id="KW-1185">Reference proteome</keyword>